<dbReference type="AlphaFoldDB" id="A0A2N8KDM4"/>
<sequence>MTTLAMQYVEDLRAALEEAPGFPAEVEPSPVRAISREAPMVISVQLGGESVESVHPPRATRVREIHLLVHTAGDDHQALAEMVFEQAHPVVMAYAGPNVVEVAEFGTDEPKYVNGDLRRQVVNKRYRITYQTDEHALDR</sequence>
<name>A0A2N8KDM4_9BURK</name>
<evidence type="ECO:0008006" key="3">
    <source>
        <dbReference type="Google" id="ProtNLM"/>
    </source>
</evidence>
<reference evidence="1 2" key="1">
    <citation type="submission" date="2018-01" db="EMBL/GenBank/DDBJ databases">
        <title>The draft genome of an aniline degradation strain ANB-1.</title>
        <authorList>
            <person name="Zhang L."/>
            <person name="Jiang J."/>
        </authorList>
    </citation>
    <scope>NUCLEOTIDE SEQUENCE [LARGE SCALE GENOMIC DNA]</scope>
    <source>
        <strain evidence="1 2">ANB-1</strain>
    </source>
</reference>
<comment type="caution">
    <text evidence="1">The sequence shown here is derived from an EMBL/GenBank/DDBJ whole genome shotgun (WGS) entry which is preliminary data.</text>
</comment>
<organism evidence="1 2">
    <name type="scientific">Achromobacter pulmonis</name>
    <dbReference type="NCBI Taxonomy" id="1389932"/>
    <lineage>
        <taxon>Bacteria</taxon>
        <taxon>Pseudomonadati</taxon>
        <taxon>Pseudomonadota</taxon>
        <taxon>Betaproteobacteria</taxon>
        <taxon>Burkholderiales</taxon>
        <taxon>Alcaligenaceae</taxon>
        <taxon>Achromobacter</taxon>
    </lineage>
</organism>
<protein>
    <recommendedName>
        <fullName evidence="3">DUF3168 domain-containing protein</fullName>
    </recommendedName>
</protein>
<dbReference type="Proteomes" id="UP000235994">
    <property type="component" value="Unassembled WGS sequence"/>
</dbReference>
<gene>
    <name evidence="1" type="ORF">C1I89_22210</name>
</gene>
<keyword evidence="2" id="KW-1185">Reference proteome</keyword>
<evidence type="ECO:0000313" key="1">
    <source>
        <dbReference type="EMBL" id="PND31556.1"/>
    </source>
</evidence>
<dbReference type="EMBL" id="POQS01000006">
    <property type="protein sequence ID" value="PND31556.1"/>
    <property type="molecule type" value="Genomic_DNA"/>
</dbReference>
<dbReference type="RefSeq" id="WP_102774650.1">
    <property type="nucleotide sequence ID" value="NZ_POQS01000006.1"/>
</dbReference>
<accession>A0A2N8KDM4</accession>
<proteinExistence type="predicted"/>
<evidence type="ECO:0000313" key="2">
    <source>
        <dbReference type="Proteomes" id="UP000235994"/>
    </source>
</evidence>